<keyword evidence="1" id="KW-0812">Transmembrane</keyword>
<proteinExistence type="predicted"/>
<dbReference type="RefSeq" id="WP_260249888.1">
    <property type="nucleotide sequence ID" value="NZ_JALMEJ010000012.1"/>
</dbReference>
<evidence type="ECO:0000256" key="1">
    <source>
        <dbReference type="SAM" id="Phobius"/>
    </source>
</evidence>
<evidence type="ECO:0000313" key="2">
    <source>
        <dbReference type="EMBL" id="MCY0791195.1"/>
    </source>
</evidence>
<sequence length="327" mass="36791">MQGESSADNTSFFRLPLLFVLVWLGAGYLWVYIILPKLLTGYAFYYLWPLIQLNSITEWIVYSPLFFVVTSFVFLQRHFSRADSGAVIRVIIMAVICFVLIEAAGFLQLMMTLPGMEKRPHFSSPPVLMMTLHWFLKLLVAVAVVWLTTWLMTRACSKNTPASRLTPQNHRLVNSVLLVIPMLVIYFLTSFLIFITAGDSSSREGIIQFVFILFTSGFTDLLLQLLIMASVLIAILYSAFGYSGEQLRVKRLLLTAVAGALVIGLVYYGLIFISFYFTGGNTYGNPDATEGSVTVSRYLSLVIAGFILRMMVKKLFREIPASEPMTN</sequence>
<dbReference type="Proteomes" id="UP001076655">
    <property type="component" value="Unassembled WGS sequence"/>
</dbReference>
<dbReference type="EMBL" id="JAPNMI010000009">
    <property type="protein sequence ID" value="MCY0791195.1"/>
    <property type="molecule type" value="Genomic_DNA"/>
</dbReference>
<feature type="transmembrane region" description="Helical" evidence="1">
    <location>
        <begin position="172"/>
        <end position="195"/>
    </location>
</feature>
<name>A0A9Q4CPT0_MORMO</name>
<accession>A0A9Q4CPT0</accession>
<feature type="transmembrane region" description="Helical" evidence="1">
    <location>
        <begin position="131"/>
        <end position="151"/>
    </location>
</feature>
<feature type="transmembrane region" description="Helical" evidence="1">
    <location>
        <begin position="55"/>
        <end position="75"/>
    </location>
</feature>
<keyword evidence="1" id="KW-0472">Membrane</keyword>
<organism evidence="2 3">
    <name type="scientific">Morganella morganii</name>
    <name type="common">Proteus morganii</name>
    <dbReference type="NCBI Taxonomy" id="582"/>
    <lineage>
        <taxon>Bacteria</taxon>
        <taxon>Pseudomonadati</taxon>
        <taxon>Pseudomonadota</taxon>
        <taxon>Gammaproteobacteria</taxon>
        <taxon>Enterobacterales</taxon>
        <taxon>Morganellaceae</taxon>
        <taxon>Morganella</taxon>
    </lineage>
</organism>
<comment type="caution">
    <text evidence="2">The sequence shown here is derived from an EMBL/GenBank/DDBJ whole genome shotgun (WGS) entry which is preliminary data.</text>
</comment>
<protein>
    <submittedName>
        <fullName evidence="2">Uncharacterized protein</fullName>
    </submittedName>
</protein>
<feature type="transmembrane region" description="Helical" evidence="1">
    <location>
        <begin position="252"/>
        <end position="275"/>
    </location>
</feature>
<feature type="transmembrane region" description="Helical" evidence="1">
    <location>
        <begin position="87"/>
        <end position="111"/>
    </location>
</feature>
<evidence type="ECO:0000313" key="3">
    <source>
        <dbReference type="Proteomes" id="UP001076655"/>
    </source>
</evidence>
<gene>
    <name evidence="2" type="ORF">N0392_16050</name>
</gene>
<dbReference type="AlphaFoldDB" id="A0A9Q4CPT0"/>
<keyword evidence="1" id="KW-1133">Transmembrane helix</keyword>
<feature type="transmembrane region" description="Helical" evidence="1">
    <location>
        <begin position="12"/>
        <end position="35"/>
    </location>
</feature>
<feature type="transmembrane region" description="Helical" evidence="1">
    <location>
        <begin position="295"/>
        <end position="312"/>
    </location>
</feature>
<reference evidence="2" key="1">
    <citation type="submission" date="2022-08" db="EMBL/GenBank/DDBJ databases">
        <authorList>
            <person name="Dale J.L."/>
        </authorList>
    </citation>
    <scope>NUCLEOTIDE SEQUENCE</scope>
    <source>
        <strain evidence="2">2022EL-00758</strain>
    </source>
</reference>
<feature type="transmembrane region" description="Helical" evidence="1">
    <location>
        <begin position="207"/>
        <end position="240"/>
    </location>
</feature>